<reference evidence="11 12" key="1">
    <citation type="journal article" date="2017" name="Front. Microbiol.">
        <title>Comparative Genomic Analysis of the Class Epsilonproteobacteria and Proposed Reclassification to Epsilonbacteraeota (phyl. nov.).</title>
        <authorList>
            <person name="Waite D.W."/>
            <person name="Vanwonterghem I."/>
            <person name="Rinke C."/>
            <person name="Parks D.H."/>
            <person name="Zhang Y."/>
            <person name="Takai K."/>
            <person name="Sievert S.M."/>
            <person name="Simon J."/>
            <person name="Campbell B.J."/>
            <person name="Hanson T.E."/>
            <person name="Woyke T."/>
            <person name="Klotz M.G."/>
            <person name="Hugenholtz P."/>
        </authorList>
    </citation>
    <scope>NUCLEOTIDE SEQUENCE [LARGE SCALE GENOMIC DNA]</scope>
    <source>
        <strain evidence="11">UBA12443</strain>
    </source>
</reference>
<dbReference type="GO" id="GO:0009002">
    <property type="term" value="F:serine-type D-Ala-D-Ala carboxypeptidase activity"/>
    <property type="evidence" value="ECO:0007669"/>
    <property type="project" value="InterPro"/>
</dbReference>
<evidence type="ECO:0000256" key="6">
    <source>
        <dbReference type="ARBA" id="ARBA00023316"/>
    </source>
</evidence>
<dbReference type="Pfam" id="PF00768">
    <property type="entry name" value="Peptidase_S11"/>
    <property type="match status" value="1"/>
</dbReference>
<dbReference type="InterPro" id="IPR018044">
    <property type="entry name" value="Peptidase_S11"/>
</dbReference>
<dbReference type="PANTHER" id="PTHR21581:SF33">
    <property type="entry name" value="D-ALANYL-D-ALANINE CARBOXYPEPTIDASE DACB"/>
    <property type="match status" value="1"/>
</dbReference>
<keyword evidence="2" id="KW-0732">Signal</keyword>
<dbReference type="GO" id="GO:0071555">
    <property type="term" value="P:cell wall organization"/>
    <property type="evidence" value="ECO:0007669"/>
    <property type="project" value="UniProtKB-KW"/>
</dbReference>
<keyword evidence="5" id="KW-0573">Peptidoglycan synthesis</keyword>
<dbReference type="EMBL" id="DLUI01000059">
    <property type="protein sequence ID" value="DAB38869.1"/>
    <property type="molecule type" value="Genomic_DNA"/>
</dbReference>
<evidence type="ECO:0000256" key="1">
    <source>
        <dbReference type="ARBA" id="ARBA00007164"/>
    </source>
</evidence>
<evidence type="ECO:0000256" key="4">
    <source>
        <dbReference type="ARBA" id="ARBA00022960"/>
    </source>
</evidence>
<evidence type="ECO:0000256" key="5">
    <source>
        <dbReference type="ARBA" id="ARBA00022984"/>
    </source>
</evidence>
<dbReference type="GO" id="GO:0009252">
    <property type="term" value="P:peptidoglycan biosynthetic process"/>
    <property type="evidence" value="ECO:0007669"/>
    <property type="project" value="UniProtKB-KW"/>
</dbReference>
<dbReference type="RefSeq" id="WP_294894105.1">
    <property type="nucleotide sequence ID" value="NZ_DLUI01000059.1"/>
</dbReference>
<evidence type="ECO:0000259" key="10">
    <source>
        <dbReference type="Pfam" id="PF00768"/>
    </source>
</evidence>
<dbReference type="AlphaFoldDB" id="A0A2D3WNQ4"/>
<evidence type="ECO:0000256" key="7">
    <source>
        <dbReference type="PIRSR" id="PIRSR618044-1"/>
    </source>
</evidence>
<comment type="caution">
    <text evidence="11">The sequence shown here is derived from an EMBL/GenBank/DDBJ whole genome shotgun (WGS) entry which is preliminary data.</text>
</comment>
<feature type="active site" description="Proton acceptor" evidence="7">
    <location>
        <position position="68"/>
    </location>
</feature>
<feature type="binding site" evidence="8">
    <location>
        <position position="227"/>
    </location>
    <ligand>
        <name>substrate</name>
    </ligand>
</feature>
<sequence length="283" mass="31901">MIKTAGSLMYRYLFLLTFCLFSSLYADIDTEELSKLNVEALVVKDLTTREVIYSKEALKRVAPASLTKIMTVMLAIEQGGLNRPVLITSEMIRVEPTVAGYKEGEIILLEDLIKAAMIKSDNDAAMAIAYAVGGNVKNFAWMMNEKAKKIGMRNTHFTNPCGYDIGSHYSTPKDLLKLAEYAIKNPVFNDITRQNQFVYYGLNTNRKYVAKTHNKLLSRYEYAVGVKTGYTSKAGPCLIARAKKDGNDCLIVMLNSKVNRWVIAQQIFEQVFVQRFNTVLETL</sequence>
<evidence type="ECO:0000256" key="9">
    <source>
        <dbReference type="RuleBase" id="RU004016"/>
    </source>
</evidence>
<evidence type="ECO:0000256" key="8">
    <source>
        <dbReference type="PIRSR" id="PIRSR618044-2"/>
    </source>
</evidence>
<gene>
    <name evidence="11" type="ORF">CFH83_03915</name>
</gene>
<feature type="domain" description="Peptidase S11 D-alanyl-D-alanine carboxypeptidase A N-terminal" evidence="10">
    <location>
        <begin position="35"/>
        <end position="257"/>
    </location>
</feature>
<dbReference type="Gene3D" id="3.40.710.10">
    <property type="entry name" value="DD-peptidase/beta-lactamase superfamily"/>
    <property type="match status" value="1"/>
</dbReference>
<keyword evidence="4" id="KW-0133">Cell shape</keyword>
<feature type="active site" description="Acyl-ester intermediate" evidence="7">
    <location>
        <position position="65"/>
    </location>
</feature>
<evidence type="ECO:0000313" key="11">
    <source>
        <dbReference type="EMBL" id="DAB38869.1"/>
    </source>
</evidence>
<dbReference type="PANTHER" id="PTHR21581">
    <property type="entry name" value="D-ALANYL-D-ALANINE CARBOXYPEPTIDASE"/>
    <property type="match status" value="1"/>
</dbReference>
<evidence type="ECO:0000256" key="3">
    <source>
        <dbReference type="ARBA" id="ARBA00022801"/>
    </source>
</evidence>
<dbReference type="GO" id="GO:0008360">
    <property type="term" value="P:regulation of cell shape"/>
    <property type="evidence" value="ECO:0007669"/>
    <property type="project" value="UniProtKB-KW"/>
</dbReference>
<dbReference type="SUPFAM" id="SSF56601">
    <property type="entry name" value="beta-lactamase/transpeptidase-like"/>
    <property type="match status" value="1"/>
</dbReference>
<proteinExistence type="inferred from homology"/>
<accession>A0A2D3WNQ4</accession>
<dbReference type="InterPro" id="IPR012338">
    <property type="entry name" value="Beta-lactam/transpept-like"/>
</dbReference>
<comment type="similarity">
    <text evidence="1 9">Belongs to the peptidase S11 family.</text>
</comment>
<evidence type="ECO:0000256" key="2">
    <source>
        <dbReference type="ARBA" id="ARBA00022729"/>
    </source>
</evidence>
<dbReference type="GO" id="GO:0006508">
    <property type="term" value="P:proteolysis"/>
    <property type="evidence" value="ECO:0007669"/>
    <property type="project" value="InterPro"/>
</dbReference>
<evidence type="ECO:0000313" key="12">
    <source>
        <dbReference type="Proteomes" id="UP000228859"/>
    </source>
</evidence>
<feature type="active site" evidence="7">
    <location>
        <position position="120"/>
    </location>
</feature>
<dbReference type="PRINTS" id="PR00725">
    <property type="entry name" value="DADACBPTASE1"/>
</dbReference>
<name>A0A2D3WNQ4_9BACT</name>
<dbReference type="InterPro" id="IPR001967">
    <property type="entry name" value="Peptidase_S11_N"/>
</dbReference>
<keyword evidence="3" id="KW-0378">Hydrolase</keyword>
<organism evidence="11 12">
    <name type="scientific">Sulfuricurvum kujiense</name>
    <dbReference type="NCBI Taxonomy" id="148813"/>
    <lineage>
        <taxon>Bacteria</taxon>
        <taxon>Pseudomonadati</taxon>
        <taxon>Campylobacterota</taxon>
        <taxon>Epsilonproteobacteria</taxon>
        <taxon>Campylobacterales</taxon>
        <taxon>Sulfurimonadaceae</taxon>
        <taxon>Sulfuricurvum</taxon>
    </lineage>
</organism>
<keyword evidence="6" id="KW-0961">Cell wall biogenesis/degradation</keyword>
<protein>
    <submittedName>
        <fullName evidence="11">Peptidase S11</fullName>
    </submittedName>
</protein>
<dbReference type="Proteomes" id="UP000228859">
    <property type="component" value="Unassembled WGS sequence"/>
</dbReference>